<name>A0A8J7GDP0_9BACL</name>
<evidence type="ECO:0000313" key="3">
    <source>
        <dbReference type="Proteomes" id="UP000622653"/>
    </source>
</evidence>
<dbReference type="EMBL" id="JADKPV010000005">
    <property type="protein sequence ID" value="MBF4501726.1"/>
    <property type="molecule type" value="Genomic_DNA"/>
</dbReference>
<evidence type="ECO:0000259" key="1">
    <source>
        <dbReference type="PROSITE" id="PS50887"/>
    </source>
</evidence>
<dbReference type="Pfam" id="PF00990">
    <property type="entry name" value="GGDEF"/>
    <property type="match status" value="1"/>
</dbReference>
<protein>
    <submittedName>
        <fullName evidence="2">Diguanylate cyclase</fullName>
    </submittedName>
</protein>
<dbReference type="Gene3D" id="3.30.450.40">
    <property type="match status" value="2"/>
</dbReference>
<dbReference type="GO" id="GO:0005886">
    <property type="term" value="C:plasma membrane"/>
    <property type="evidence" value="ECO:0007669"/>
    <property type="project" value="TreeGrafter"/>
</dbReference>
<dbReference type="InterPro" id="IPR029787">
    <property type="entry name" value="Nucleotide_cyclase"/>
</dbReference>
<dbReference type="SMART" id="SM00065">
    <property type="entry name" value="GAF"/>
    <property type="match status" value="2"/>
</dbReference>
<feature type="domain" description="GGDEF" evidence="1">
    <location>
        <begin position="478"/>
        <end position="606"/>
    </location>
</feature>
<dbReference type="InterPro" id="IPR050469">
    <property type="entry name" value="Diguanylate_Cyclase"/>
</dbReference>
<dbReference type="AlphaFoldDB" id="A0A8J7GDP0"/>
<dbReference type="Gene3D" id="3.30.70.270">
    <property type="match status" value="1"/>
</dbReference>
<proteinExistence type="predicted"/>
<dbReference type="InterPro" id="IPR003018">
    <property type="entry name" value="GAF"/>
</dbReference>
<dbReference type="SUPFAM" id="SSF55073">
    <property type="entry name" value="Nucleotide cyclase"/>
    <property type="match status" value="1"/>
</dbReference>
<keyword evidence="3" id="KW-1185">Reference proteome</keyword>
<dbReference type="InterPro" id="IPR000160">
    <property type="entry name" value="GGDEF_dom"/>
</dbReference>
<dbReference type="InterPro" id="IPR029016">
    <property type="entry name" value="GAF-like_dom_sf"/>
</dbReference>
<dbReference type="GO" id="GO:1902201">
    <property type="term" value="P:negative regulation of bacterial-type flagellum-dependent cell motility"/>
    <property type="evidence" value="ECO:0007669"/>
    <property type="project" value="TreeGrafter"/>
</dbReference>
<dbReference type="GO" id="GO:0052621">
    <property type="term" value="F:diguanylate cyclase activity"/>
    <property type="evidence" value="ECO:0007669"/>
    <property type="project" value="TreeGrafter"/>
</dbReference>
<dbReference type="Proteomes" id="UP000622653">
    <property type="component" value="Unassembled WGS sequence"/>
</dbReference>
<dbReference type="GO" id="GO:0043709">
    <property type="term" value="P:cell adhesion involved in single-species biofilm formation"/>
    <property type="evidence" value="ECO:0007669"/>
    <property type="project" value="TreeGrafter"/>
</dbReference>
<gene>
    <name evidence="2" type="ORF">IRY55_10150</name>
</gene>
<dbReference type="PANTHER" id="PTHR45138">
    <property type="entry name" value="REGULATORY COMPONENTS OF SENSORY TRANSDUCTION SYSTEM"/>
    <property type="match status" value="1"/>
</dbReference>
<dbReference type="SUPFAM" id="SSF55781">
    <property type="entry name" value="GAF domain-like"/>
    <property type="match status" value="2"/>
</dbReference>
<reference evidence="2" key="1">
    <citation type="submission" date="2020-11" db="EMBL/GenBank/DDBJ databases">
        <title>Multidrug resistant novel bacterium Savagea serpentis sp. nov., isolated from the scats of a vine snake (Ahaetulla nasuta).</title>
        <authorList>
            <person name="Venkata Ramana V."/>
            <person name="Vikas Patil S."/>
            <person name="Yogita Lugani V."/>
        </authorList>
    </citation>
    <scope>NUCLEOTIDE SEQUENCE</scope>
    <source>
        <strain evidence="2">SN6</strain>
    </source>
</reference>
<dbReference type="Pfam" id="PF13492">
    <property type="entry name" value="GAF_3"/>
    <property type="match status" value="1"/>
</dbReference>
<dbReference type="NCBIfam" id="TIGR00254">
    <property type="entry name" value="GGDEF"/>
    <property type="match status" value="1"/>
</dbReference>
<dbReference type="InterPro" id="IPR043128">
    <property type="entry name" value="Rev_trsase/Diguanyl_cyclase"/>
</dbReference>
<sequence>MDAQTYESLKTEIYSLYDAEMIEWTHALLYEKIKLVLKGYFNVQRTQLLYAEHQQLISYQNHHGLPFSIIDSFIKEEDFEPKMQWLYEMYEHQYDDVLAYREGEQVLVVILLQSTEQWIAFKKEERYQEFSRMFFQACRFITKLMKMQNRETNYRKLYEVTKAFNATMESKEILDLVMRTIKERFPNMRVDLLLSHEQKEHVTSYRLFDYLNERQLTIEAFLSGEMTIDEGRLPTRVVRNVPIKGKQGIYGILQICSSKSYVYSELEIEFIQMVAQSAGNALENASLYNQSSNLIDDLQLVNETSKRLNDNLGLREMIVFLKNQLVRAFHPTEYAFVFFEEGLLHILKESSPYFASERGERYLYQIGQRIIETNDAIFDADFDIDSSKVPEFQSLIAAPVISRGQVQGFVILLHQEKYAFSFEDFKLVRSLISHASLALSNILLREQLQELVDKDSLTKLYSRRYADKVIAQSLKYDECGVLLILDIDDFKKINDTHGHAIGDQVLVQAAKIVKSIVGEYGIASRWGGEEITVLLPAIDLSNGLKFADQILEQIPIKTTPKVTVSMGVMYWSKANQYTYKELFIFTDEALYEAKGTGKNKYVIYKPLQSDG</sequence>
<evidence type="ECO:0000313" key="2">
    <source>
        <dbReference type="EMBL" id="MBF4501726.1"/>
    </source>
</evidence>
<accession>A0A8J7GDP0</accession>
<organism evidence="2 3">
    <name type="scientific">Savagea serpentis</name>
    <dbReference type="NCBI Taxonomy" id="2785297"/>
    <lineage>
        <taxon>Bacteria</taxon>
        <taxon>Bacillati</taxon>
        <taxon>Bacillota</taxon>
        <taxon>Bacilli</taxon>
        <taxon>Bacillales</taxon>
        <taxon>Caryophanaceae</taxon>
        <taxon>Savagea</taxon>
    </lineage>
</organism>
<dbReference type="SMART" id="SM00267">
    <property type="entry name" value="GGDEF"/>
    <property type="match status" value="1"/>
</dbReference>
<dbReference type="CDD" id="cd01949">
    <property type="entry name" value="GGDEF"/>
    <property type="match status" value="1"/>
</dbReference>
<comment type="caution">
    <text evidence="2">The sequence shown here is derived from an EMBL/GenBank/DDBJ whole genome shotgun (WGS) entry which is preliminary data.</text>
</comment>
<dbReference type="PROSITE" id="PS50887">
    <property type="entry name" value="GGDEF"/>
    <property type="match status" value="1"/>
</dbReference>
<dbReference type="RefSeq" id="WP_194563210.1">
    <property type="nucleotide sequence ID" value="NZ_JADKPV010000005.1"/>
</dbReference>
<dbReference type="PANTHER" id="PTHR45138:SF9">
    <property type="entry name" value="DIGUANYLATE CYCLASE DGCM-RELATED"/>
    <property type="match status" value="1"/>
</dbReference>